<feature type="domain" description="YdbS-like PH" evidence="3">
    <location>
        <begin position="515"/>
        <end position="581"/>
    </location>
</feature>
<feature type="region of interest" description="Disordered" evidence="1">
    <location>
        <begin position="239"/>
        <end position="278"/>
    </location>
</feature>
<name>A0A1H1HYM7_9ACTN</name>
<dbReference type="RefSeq" id="WP_093262423.1">
    <property type="nucleotide sequence ID" value="NZ_FNKK01000002.1"/>
</dbReference>
<sequence length="605" mass="65287">MTGLPDRDPAQPNPSERPPTPAPSEASGNTPAEDQQSRPGGAAPGPSREPGDGLTEPAPETPGAPDPAFAEDRSGGRPDEPDRPCPAPSTTWVPPSRLSPKVLLINPVRTLPSLLLPLAGVLFVGGFSAQSFAWAAVGVIGSVLFSVIRWATFRYGVVDDRLELTQSLISRSVRTIPLERIRGVDVSTPLLHRLLGLAVLRIDTGAHGGGDKQEGELDGVTAQEAERLRTLLLRTAAARRADRPVPAENVSAAPAPDTPAPAAPPRRDTAPAAEEPEPQTVYLRVPRRWLAYGLLSGAYLYTPFVVLAGAATLVLQWGEQFGLEGRVLWEGLRWLWDRPYLLVIAAVVLVAAMPFTGMATYAVLHWDFTLRAREGYLVAERGLLTQRAVSLERRRVRGYEIVDTPTERWAKIARVWAIVTGLGDSQTRGQLLPAVPRKDALETVGRAVGTLAAPLRPHPPQARRRRLFRAVAPWAALAAAGTVPPLFTGVWTWWVISAVALALALLGIPLGLDRYRSLGHAYDGTRLSVRSGSLRRVQAVVERRAVVGWTFRQTWFQRRARVMTVIAGVGAGAGGYEAVDVAEEAGPAFAAEVTPDWVTPFIRSS</sequence>
<dbReference type="AlphaFoldDB" id="A0A1H1HYM7"/>
<feature type="compositionally biased region" description="Pro residues" evidence="1">
    <location>
        <begin position="11"/>
        <end position="22"/>
    </location>
</feature>
<accession>A0A1H1HYM7</accession>
<dbReference type="EMBL" id="FNKK01000002">
    <property type="protein sequence ID" value="SDR30565.1"/>
    <property type="molecule type" value="Genomic_DNA"/>
</dbReference>
<keyword evidence="2" id="KW-0472">Membrane</keyword>
<evidence type="ECO:0000256" key="1">
    <source>
        <dbReference type="SAM" id="MobiDB-lite"/>
    </source>
</evidence>
<dbReference type="PANTHER" id="PTHR34473:SF2">
    <property type="entry name" value="UPF0699 TRANSMEMBRANE PROTEIN YDBT"/>
    <property type="match status" value="1"/>
</dbReference>
<dbReference type="Proteomes" id="UP000217103">
    <property type="component" value="Unassembled WGS sequence"/>
</dbReference>
<feature type="transmembrane region" description="Helical" evidence="2">
    <location>
        <begin position="467"/>
        <end position="487"/>
    </location>
</feature>
<proteinExistence type="predicted"/>
<feature type="region of interest" description="Disordered" evidence="1">
    <location>
        <begin position="1"/>
        <end position="93"/>
    </location>
</feature>
<evidence type="ECO:0000313" key="4">
    <source>
        <dbReference type="EMBL" id="SDR30565.1"/>
    </source>
</evidence>
<dbReference type="PANTHER" id="PTHR34473">
    <property type="entry name" value="UPF0699 TRANSMEMBRANE PROTEIN YDBS"/>
    <property type="match status" value="1"/>
</dbReference>
<feature type="compositionally biased region" description="Polar residues" evidence="1">
    <location>
        <begin position="26"/>
        <end position="38"/>
    </location>
</feature>
<keyword evidence="5" id="KW-1185">Reference proteome</keyword>
<dbReference type="OrthoDB" id="4121259at2"/>
<feature type="domain" description="YdbS-like PH" evidence="3">
    <location>
        <begin position="150"/>
        <end position="231"/>
    </location>
</feature>
<organism evidence="4 5">
    <name type="scientific">Thermostaphylospora chromogena</name>
    <dbReference type="NCBI Taxonomy" id="35622"/>
    <lineage>
        <taxon>Bacteria</taxon>
        <taxon>Bacillati</taxon>
        <taxon>Actinomycetota</taxon>
        <taxon>Actinomycetes</taxon>
        <taxon>Streptosporangiales</taxon>
        <taxon>Thermomonosporaceae</taxon>
        <taxon>Thermostaphylospora</taxon>
    </lineage>
</organism>
<feature type="transmembrane region" description="Helical" evidence="2">
    <location>
        <begin position="493"/>
        <end position="512"/>
    </location>
</feature>
<keyword evidence="2" id="KW-1133">Transmembrane helix</keyword>
<evidence type="ECO:0000259" key="3">
    <source>
        <dbReference type="Pfam" id="PF03703"/>
    </source>
</evidence>
<feature type="transmembrane region" description="Helical" evidence="2">
    <location>
        <begin position="132"/>
        <end position="151"/>
    </location>
</feature>
<feature type="transmembrane region" description="Helical" evidence="2">
    <location>
        <begin position="338"/>
        <end position="364"/>
    </location>
</feature>
<dbReference type="Pfam" id="PF03703">
    <property type="entry name" value="bPH_2"/>
    <property type="match status" value="2"/>
</dbReference>
<dbReference type="InterPro" id="IPR005182">
    <property type="entry name" value="YdbS-like_PH"/>
</dbReference>
<evidence type="ECO:0000256" key="2">
    <source>
        <dbReference type="SAM" id="Phobius"/>
    </source>
</evidence>
<feature type="compositionally biased region" description="Basic and acidic residues" evidence="1">
    <location>
        <begin position="70"/>
        <end position="83"/>
    </location>
</feature>
<evidence type="ECO:0000313" key="5">
    <source>
        <dbReference type="Proteomes" id="UP000217103"/>
    </source>
</evidence>
<dbReference type="STRING" id="35622.SAMN04489764_4974"/>
<reference evidence="4 5" key="1">
    <citation type="submission" date="2016-10" db="EMBL/GenBank/DDBJ databases">
        <authorList>
            <person name="de Groot N.N."/>
        </authorList>
    </citation>
    <scope>NUCLEOTIDE SEQUENCE [LARGE SCALE GENOMIC DNA]</scope>
    <source>
        <strain evidence="4 5">DSM 43794</strain>
    </source>
</reference>
<feature type="transmembrane region" description="Helical" evidence="2">
    <location>
        <begin position="289"/>
        <end position="318"/>
    </location>
</feature>
<gene>
    <name evidence="4" type="ORF">SAMN04489764_4974</name>
</gene>
<protein>
    <submittedName>
        <fullName evidence="4">Putative membrane protein</fullName>
    </submittedName>
</protein>
<keyword evidence="2" id="KW-0812">Transmembrane</keyword>